<reference evidence="1" key="1">
    <citation type="submission" date="2019-10" db="EMBL/GenBank/DDBJ databases">
        <authorList>
            <consortium name="DOE Joint Genome Institute"/>
            <person name="Kuo A."/>
            <person name="Miyauchi S."/>
            <person name="Kiss E."/>
            <person name="Drula E."/>
            <person name="Kohler A."/>
            <person name="Sanchez-Garcia M."/>
            <person name="Andreopoulos B."/>
            <person name="Barry K.W."/>
            <person name="Bonito G."/>
            <person name="Buee M."/>
            <person name="Carver A."/>
            <person name="Chen C."/>
            <person name="Cichocki N."/>
            <person name="Clum A."/>
            <person name="Culley D."/>
            <person name="Crous P.W."/>
            <person name="Fauchery L."/>
            <person name="Girlanda M."/>
            <person name="Hayes R."/>
            <person name="Keri Z."/>
            <person name="Labutti K."/>
            <person name="Lipzen A."/>
            <person name="Lombard V."/>
            <person name="Magnuson J."/>
            <person name="Maillard F."/>
            <person name="Morin E."/>
            <person name="Murat C."/>
            <person name="Nolan M."/>
            <person name="Ohm R."/>
            <person name="Pangilinan J."/>
            <person name="Pereira M."/>
            <person name="Perotto S."/>
            <person name="Peter M."/>
            <person name="Riley R."/>
            <person name="Sitrit Y."/>
            <person name="Stielow B."/>
            <person name="Szollosi G."/>
            <person name="Zifcakova L."/>
            <person name="Stursova M."/>
            <person name="Spatafora J.W."/>
            <person name="Tedersoo L."/>
            <person name="Vaario L.-M."/>
            <person name="Yamada A."/>
            <person name="Yan M."/>
            <person name="Wang P."/>
            <person name="Xu J."/>
            <person name="Bruns T."/>
            <person name="Baldrian P."/>
            <person name="Vilgalys R."/>
            <person name="Henrissat B."/>
            <person name="Grigoriev I.V."/>
            <person name="Hibbett D."/>
            <person name="Nagy L.G."/>
            <person name="Martin F.M."/>
        </authorList>
    </citation>
    <scope>NUCLEOTIDE SEQUENCE</scope>
    <source>
        <strain evidence="1">P2</strain>
    </source>
</reference>
<comment type="caution">
    <text evidence="1">The sequence shown here is derived from an EMBL/GenBank/DDBJ whole genome shotgun (WGS) entry which is preliminary data.</text>
</comment>
<keyword evidence="2" id="KW-1185">Reference proteome</keyword>
<organism evidence="1 2">
    <name type="scientific">Thelephora ganbajun</name>
    <name type="common">Ganba fungus</name>
    <dbReference type="NCBI Taxonomy" id="370292"/>
    <lineage>
        <taxon>Eukaryota</taxon>
        <taxon>Fungi</taxon>
        <taxon>Dikarya</taxon>
        <taxon>Basidiomycota</taxon>
        <taxon>Agaricomycotina</taxon>
        <taxon>Agaricomycetes</taxon>
        <taxon>Thelephorales</taxon>
        <taxon>Thelephoraceae</taxon>
        <taxon>Thelephora</taxon>
    </lineage>
</organism>
<evidence type="ECO:0000313" key="2">
    <source>
        <dbReference type="Proteomes" id="UP000886501"/>
    </source>
</evidence>
<gene>
    <name evidence="1" type="ORF">BDM02DRAFT_3091388</name>
</gene>
<evidence type="ECO:0000313" key="1">
    <source>
        <dbReference type="EMBL" id="KAF9651298.1"/>
    </source>
</evidence>
<dbReference type="Proteomes" id="UP000886501">
    <property type="component" value="Unassembled WGS sequence"/>
</dbReference>
<sequence length="221" mass="24745">MRSVVLYDDLEQITTTPVPIPPAKKRKRQQNKRKSLGSQKFAHWDEPVEKHVTFTGHDYTGDLEDETVDGEGHELTHEEIWDDSALIEAWDTAMNEYKAFHGSEDEWKAEPTSKPSPLWYNVPPSASSTTDVGSGSKLLSPIHEKQDGHAMSASEHDSIPLNFNTFVPSHDPALANPAATDTQNLTGISQDEAFRNALNAMYWTGYWTAVYHVRVSLSLPL</sequence>
<name>A0ACB6ZPE5_THEGA</name>
<accession>A0ACB6ZPE5</accession>
<reference evidence="1" key="2">
    <citation type="journal article" date="2020" name="Nat. Commun.">
        <title>Large-scale genome sequencing of mycorrhizal fungi provides insights into the early evolution of symbiotic traits.</title>
        <authorList>
            <person name="Miyauchi S."/>
            <person name="Kiss E."/>
            <person name="Kuo A."/>
            <person name="Drula E."/>
            <person name="Kohler A."/>
            <person name="Sanchez-Garcia M."/>
            <person name="Morin E."/>
            <person name="Andreopoulos B."/>
            <person name="Barry K.W."/>
            <person name="Bonito G."/>
            <person name="Buee M."/>
            <person name="Carver A."/>
            <person name="Chen C."/>
            <person name="Cichocki N."/>
            <person name="Clum A."/>
            <person name="Culley D."/>
            <person name="Crous P.W."/>
            <person name="Fauchery L."/>
            <person name="Girlanda M."/>
            <person name="Hayes R.D."/>
            <person name="Keri Z."/>
            <person name="LaButti K."/>
            <person name="Lipzen A."/>
            <person name="Lombard V."/>
            <person name="Magnuson J."/>
            <person name="Maillard F."/>
            <person name="Murat C."/>
            <person name="Nolan M."/>
            <person name="Ohm R.A."/>
            <person name="Pangilinan J."/>
            <person name="Pereira M.F."/>
            <person name="Perotto S."/>
            <person name="Peter M."/>
            <person name="Pfister S."/>
            <person name="Riley R."/>
            <person name="Sitrit Y."/>
            <person name="Stielow J.B."/>
            <person name="Szollosi G."/>
            <person name="Zifcakova L."/>
            <person name="Stursova M."/>
            <person name="Spatafora J.W."/>
            <person name="Tedersoo L."/>
            <person name="Vaario L.M."/>
            <person name="Yamada A."/>
            <person name="Yan M."/>
            <person name="Wang P."/>
            <person name="Xu J."/>
            <person name="Bruns T."/>
            <person name="Baldrian P."/>
            <person name="Vilgalys R."/>
            <person name="Dunand C."/>
            <person name="Henrissat B."/>
            <person name="Grigoriev I.V."/>
            <person name="Hibbett D."/>
            <person name="Nagy L.G."/>
            <person name="Martin F.M."/>
        </authorList>
    </citation>
    <scope>NUCLEOTIDE SEQUENCE</scope>
    <source>
        <strain evidence="1">P2</strain>
    </source>
</reference>
<protein>
    <submittedName>
        <fullName evidence="1">Uncharacterized protein</fullName>
    </submittedName>
</protein>
<dbReference type="EMBL" id="MU117976">
    <property type="protein sequence ID" value="KAF9651298.1"/>
    <property type="molecule type" value="Genomic_DNA"/>
</dbReference>
<proteinExistence type="predicted"/>